<keyword evidence="2" id="KW-0677">Repeat</keyword>
<keyword evidence="10" id="KW-1185">Reference proteome</keyword>
<sequence length="359" mass="39330">MPAKRSSTTRSRVQCNKCEKTFRGTYELNRHTILHSNDKSKFTHKCPIPDCPYAALQKSNLKTHINSVHSKVRTYKCTVDPAVCEAVLSEASSLIRHEKAVHRFYRKEGEFRPVKPVVRKTRTKRSTGDEIAEPLTQEQLTTMLSSGSLLPMSPSPSPSTSTSPSSDSSLGYFSPSPSPDLPTPDALQFEYPQYFTYPDASFAPMPVDNSISFDPTAYNTQSFNFLPNANPCSLSAPEFIQGCSSSSYSMIPRSTAETCLESELPSLSGSTSFGLLTLTPSDPNALEYASTDARGEWMSLSPSPSLAELPSHSAPEYSHSTHFTSGLPVTENGSSAFNFGFANISTEFDNFLEEFGMGQ</sequence>
<dbReference type="GO" id="GO:0000981">
    <property type="term" value="F:DNA-binding transcription factor activity, RNA polymerase II-specific"/>
    <property type="evidence" value="ECO:0007669"/>
    <property type="project" value="TreeGrafter"/>
</dbReference>
<dbReference type="Pfam" id="PF00096">
    <property type="entry name" value="zf-C2H2"/>
    <property type="match status" value="1"/>
</dbReference>
<dbReference type="EMBL" id="KQ086096">
    <property type="protein sequence ID" value="KLO08320.1"/>
    <property type="molecule type" value="Genomic_DNA"/>
</dbReference>
<accession>A0A0H2R8X4</accession>
<dbReference type="PROSITE" id="PS00028">
    <property type="entry name" value="ZINC_FINGER_C2H2_1"/>
    <property type="match status" value="1"/>
</dbReference>
<dbReference type="Proteomes" id="UP000053477">
    <property type="component" value="Unassembled WGS sequence"/>
</dbReference>
<feature type="domain" description="C2H2-type" evidence="8">
    <location>
        <begin position="44"/>
        <end position="74"/>
    </location>
</feature>
<dbReference type="InParanoid" id="A0A0H2R8X4"/>
<feature type="region of interest" description="Disordered" evidence="7">
    <location>
        <begin position="146"/>
        <end position="185"/>
    </location>
</feature>
<evidence type="ECO:0000256" key="1">
    <source>
        <dbReference type="ARBA" id="ARBA00022723"/>
    </source>
</evidence>
<feature type="compositionally biased region" description="Low complexity" evidence="7">
    <location>
        <begin position="146"/>
        <end position="175"/>
    </location>
</feature>
<dbReference type="AlphaFoldDB" id="A0A0H2R8X4"/>
<dbReference type="SMART" id="SM00355">
    <property type="entry name" value="ZnF_C2H2"/>
    <property type="match status" value="3"/>
</dbReference>
<name>A0A0H2R8X4_9AGAM</name>
<feature type="domain" description="C2H2-type" evidence="8">
    <location>
        <begin position="75"/>
        <end position="107"/>
    </location>
</feature>
<dbReference type="PANTHER" id="PTHR24388:SF53">
    <property type="entry name" value="CHORION TRANSCRIPTION FACTOR CF2-RELATED"/>
    <property type="match status" value="1"/>
</dbReference>
<evidence type="ECO:0000256" key="3">
    <source>
        <dbReference type="ARBA" id="ARBA00022771"/>
    </source>
</evidence>
<reference evidence="9 10" key="1">
    <citation type="submission" date="2015-04" db="EMBL/GenBank/DDBJ databases">
        <title>Complete genome sequence of Schizopora paradoxa KUC8140, a cosmopolitan wood degrader in East Asia.</title>
        <authorList>
            <consortium name="DOE Joint Genome Institute"/>
            <person name="Min B."/>
            <person name="Park H."/>
            <person name="Jang Y."/>
            <person name="Kim J.-J."/>
            <person name="Kim K.H."/>
            <person name="Pangilinan J."/>
            <person name="Lipzen A."/>
            <person name="Riley R."/>
            <person name="Grigoriev I.V."/>
            <person name="Spatafora J.W."/>
            <person name="Choi I.-G."/>
        </authorList>
    </citation>
    <scope>NUCLEOTIDE SEQUENCE [LARGE SCALE GENOMIC DNA]</scope>
    <source>
        <strain evidence="9 10">KUC8140</strain>
    </source>
</reference>
<keyword evidence="3 6" id="KW-0863">Zinc-finger</keyword>
<feature type="domain" description="C2H2-type" evidence="8">
    <location>
        <begin position="13"/>
        <end position="40"/>
    </location>
</feature>
<evidence type="ECO:0000256" key="4">
    <source>
        <dbReference type="ARBA" id="ARBA00022833"/>
    </source>
</evidence>
<organism evidence="9 10">
    <name type="scientific">Schizopora paradoxa</name>
    <dbReference type="NCBI Taxonomy" id="27342"/>
    <lineage>
        <taxon>Eukaryota</taxon>
        <taxon>Fungi</taxon>
        <taxon>Dikarya</taxon>
        <taxon>Basidiomycota</taxon>
        <taxon>Agaricomycotina</taxon>
        <taxon>Agaricomycetes</taxon>
        <taxon>Hymenochaetales</taxon>
        <taxon>Schizoporaceae</taxon>
        <taxon>Schizopora</taxon>
    </lineage>
</organism>
<evidence type="ECO:0000259" key="8">
    <source>
        <dbReference type="PROSITE" id="PS50157"/>
    </source>
</evidence>
<proteinExistence type="predicted"/>
<keyword evidence="4" id="KW-0862">Zinc</keyword>
<evidence type="ECO:0000256" key="6">
    <source>
        <dbReference type="PROSITE-ProRule" id="PRU00042"/>
    </source>
</evidence>
<gene>
    <name evidence="9" type="ORF">SCHPADRAFT_893968</name>
</gene>
<dbReference type="InterPro" id="IPR013087">
    <property type="entry name" value="Znf_C2H2_type"/>
</dbReference>
<evidence type="ECO:0000256" key="7">
    <source>
        <dbReference type="SAM" id="MobiDB-lite"/>
    </source>
</evidence>
<dbReference type="GO" id="GO:0008270">
    <property type="term" value="F:zinc ion binding"/>
    <property type="evidence" value="ECO:0007669"/>
    <property type="project" value="UniProtKB-KW"/>
</dbReference>
<dbReference type="STRING" id="27342.A0A0H2R8X4"/>
<evidence type="ECO:0000256" key="5">
    <source>
        <dbReference type="ARBA" id="ARBA00023242"/>
    </source>
</evidence>
<dbReference type="InterPro" id="IPR036236">
    <property type="entry name" value="Znf_C2H2_sf"/>
</dbReference>
<dbReference type="PANTHER" id="PTHR24388">
    <property type="entry name" value="ZINC FINGER PROTEIN"/>
    <property type="match status" value="1"/>
</dbReference>
<dbReference type="GO" id="GO:0000978">
    <property type="term" value="F:RNA polymerase II cis-regulatory region sequence-specific DNA binding"/>
    <property type="evidence" value="ECO:0007669"/>
    <property type="project" value="TreeGrafter"/>
</dbReference>
<keyword evidence="5" id="KW-0539">Nucleus</keyword>
<dbReference type="InterPro" id="IPR050527">
    <property type="entry name" value="Snail/Krueppel_Znf"/>
</dbReference>
<dbReference type="PROSITE" id="PS50157">
    <property type="entry name" value="ZINC_FINGER_C2H2_2"/>
    <property type="match status" value="3"/>
</dbReference>
<dbReference type="Gene3D" id="3.30.160.60">
    <property type="entry name" value="Classic Zinc Finger"/>
    <property type="match status" value="2"/>
</dbReference>
<evidence type="ECO:0000313" key="10">
    <source>
        <dbReference type="Proteomes" id="UP000053477"/>
    </source>
</evidence>
<evidence type="ECO:0000256" key="2">
    <source>
        <dbReference type="ARBA" id="ARBA00022737"/>
    </source>
</evidence>
<keyword evidence="1" id="KW-0479">Metal-binding</keyword>
<evidence type="ECO:0000313" key="9">
    <source>
        <dbReference type="EMBL" id="KLO08320.1"/>
    </source>
</evidence>
<protein>
    <recommendedName>
        <fullName evidence="8">C2H2-type domain-containing protein</fullName>
    </recommendedName>
</protein>
<dbReference type="OrthoDB" id="654211at2759"/>
<dbReference type="SUPFAM" id="SSF57667">
    <property type="entry name" value="beta-beta-alpha zinc fingers"/>
    <property type="match status" value="1"/>
</dbReference>